<feature type="compositionally biased region" description="Low complexity" evidence="1">
    <location>
        <begin position="68"/>
        <end position="80"/>
    </location>
</feature>
<feature type="region of interest" description="Disordered" evidence="1">
    <location>
        <begin position="68"/>
        <end position="163"/>
    </location>
</feature>
<comment type="caution">
    <text evidence="2">The sequence shown here is derived from an EMBL/GenBank/DDBJ whole genome shotgun (WGS) entry which is preliminary data.</text>
</comment>
<feature type="compositionally biased region" description="Low complexity" evidence="1">
    <location>
        <begin position="102"/>
        <end position="111"/>
    </location>
</feature>
<accession>A0A9Q0R164</accession>
<dbReference type="EMBL" id="JAMYWD010000002">
    <property type="protein sequence ID" value="KAJ4979573.1"/>
    <property type="molecule type" value="Genomic_DNA"/>
</dbReference>
<proteinExistence type="predicted"/>
<reference evidence="2" key="1">
    <citation type="journal article" date="2023" name="Plant J.">
        <title>The genome of the king protea, Protea cynaroides.</title>
        <authorList>
            <person name="Chang J."/>
            <person name="Duong T.A."/>
            <person name="Schoeman C."/>
            <person name="Ma X."/>
            <person name="Roodt D."/>
            <person name="Barker N."/>
            <person name="Li Z."/>
            <person name="Van de Peer Y."/>
            <person name="Mizrachi E."/>
        </authorList>
    </citation>
    <scope>NUCLEOTIDE SEQUENCE</scope>
    <source>
        <tissue evidence="2">Young leaves</tissue>
    </source>
</reference>
<organism evidence="2 3">
    <name type="scientific">Protea cynaroides</name>
    <dbReference type="NCBI Taxonomy" id="273540"/>
    <lineage>
        <taxon>Eukaryota</taxon>
        <taxon>Viridiplantae</taxon>
        <taxon>Streptophyta</taxon>
        <taxon>Embryophyta</taxon>
        <taxon>Tracheophyta</taxon>
        <taxon>Spermatophyta</taxon>
        <taxon>Magnoliopsida</taxon>
        <taxon>Proteales</taxon>
        <taxon>Proteaceae</taxon>
        <taxon>Protea</taxon>
    </lineage>
</organism>
<keyword evidence="3" id="KW-1185">Reference proteome</keyword>
<name>A0A9Q0R164_9MAGN</name>
<dbReference type="Proteomes" id="UP001141806">
    <property type="component" value="Unassembled WGS sequence"/>
</dbReference>
<evidence type="ECO:0000313" key="3">
    <source>
        <dbReference type="Proteomes" id="UP001141806"/>
    </source>
</evidence>
<gene>
    <name evidence="2" type="ORF">NE237_010353</name>
</gene>
<dbReference type="AlphaFoldDB" id="A0A9Q0R164"/>
<protein>
    <submittedName>
        <fullName evidence="2">Uncharacterized protein</fullName>
    </submittedName>
</protein>
<sequence>MICGSNHYHRMLSTALERLRGVQESERLMVAIQTERDAAITAKTEMEGQLKVADEKLLEAEESLALPVASSSVPAPTEVVFSSLPDPPEVALSSLPAPPEVAPSEVSSSSLPTPPEVPSSSLSAPLEVPSSSLLALPEVPSSSTPALSNILDVPSVDVLPSEG</sequence>
<evidence type="ECO:0000256" key="1">
    <source>
        <dbReference type="SAM" id="MobiDB-lite"/>
    </source>
</evidence>
<evidence type="ECO:0000313" key="2">
    <source>
        <dbReference type="EMBL" id="KAJ4979573.1"/>
    </source>
</evidence>